<keyword evidence="4" id="KW-1185">Reference proteome</keyword>
<evidence type="ECO:0000256" key="1">
    <source>
        <dbReference type="SAM" id="MobiDB-lite"/>
    </source>
</evidence>
<feature type="transmembrane region" description="Helical" evidence="2">
    <location>
        <begin position="73"/>
        <end position="91"/>
    </location>
</feature>
<comment type="caution">
    <text evidence="3">The sequence shown here is derived from an EMBL/GenBank/DDBJ whole genome shotgun (WGS) entry which is preliminary data.</text>
</comment>
<keyword evidence="2" id="KW-1133">Transmembrane helix</keyword>
<protein>
    <submittedName>
        <fullName evidence="3">Uncharacterized protein</fullName>
    </submittedName>
</protein>
<gene>
    <name evidence="3" type="ORF">GC722_08300</name>
</gene>
<feature type="region of interest" description="Disordered" evidence="1">
    <location>
        <begin position="182"/>
        <end position="209"/>
    </location>
</feature>
<sequence>MTDLLAEHPVAGLIVGCEIGLWVLLGLGLALRYLARLRLLSTLVLAAIPLLDVVLVVATALDLHRGAPAGLSHGLAAVYLGFSVAFGPALVRWADARFAHRFAGGPAPVRPPRRGPGRQKHLWREWYRVVVAAAITSAVLGGLVLLVASPEQDGPLAGWIGRVWAVVGLWLLLGPVWEEGRNRGREPDGVADPADVAGGRRSGSVSRGR</sequence>
<accession>A0A6A9UWK9</accession>
<keyword evidence="2" id="KW-0472">Membrane</keyword>
<name>A0A6A9UWK9_9ACTN</name>
<evidence type="ECO:0000256" key="2">
    <source>
        <dbReference type="SAM" id="Phobius"/>
    </source>
</evidence>
<dbReference type="Proteomes" id="UP000435304">
    <property type="component" value="Unassembled WGS sequence"/>
</dbReference>
<feature type="transmembrane region" description="Helical" evidence="2">
    <location>
        <begin position="126"/>
        <end position="147"/>
    </location>
</feature>
<evidence type="ECO:0000313" key="4">
    <source>
        <dbReference type="Proteomes" id="UP000435304"/>
    </source>
</evidence>
<dbReference type="AlphaFoldDB" id="A0A6A9UWK9"/>
<evidence type="ECO:0000313" key="3">
    <source>
        <dbReference type="EMBL" id="MVA76022.1"/>
    </source>
</evidence>
<organism evidence="3 4">
    <name type="scientific">Auraticoccus cholistanensis</name>
    <dbReference type="NCBI Taxonomy" id="2656650"/>
    <lineage>
        <taxon>Bacteria</taxon>
        <taxon>Bacillati</taxon>
        <taxon>Actinomycetota</taxon>
        <taxon>Actinomycetes</taxon>
        <taxon>Propionibacteriales</taxon>
        <taxon>Propionibacteriaceae</taxon>
        <taxon>Auraticoccus</taxon>
    </lineage>
</organism>
<dbReference type="RefSeq" id="WP_156609487.1">
    <property type="nucleotide sequence ID" value="NZ_WPCU01000005.1"/>
</dbReference>
<proteinExistence type="predicted"/>
<dbReference type="EMBL" id="WPCU01000005">
    <property type="protein sequence ID" value="MVA76022.1"/>
    <property type="molecule type" value="Genomic_DNA"/>
</dbReference>
<reference evidence="3 4" key="1">
    <citation type="submission" date="2019-12" db="EMBL/GenBank/DDBJ databases">
        <title>Auraticoccus cholistani sp. nov., an actinomycete isolated from soil of Cholistan desert.</title>
        <authorList>
            <person name="Cheema M.T."/>
        </authorList>
    </citation>
    <scope>NUCLEOTIDE SEQUENCE [LARGE SCALE GENOMIC DNA]</scope>
    <source>
        <strain evidence="3 4">F435</strain>
    </source>
</reference>
<feature type="transmembrane region" description="Helical" evidence="2">
    <location>
        <begin position="12"/>
        <end position="31"/>
    </location>
</feature>
<feature type="transmembrane region" description="Helical" evidence="2">
    <location>
        <begin position="159"/>
        <end position="177"/>
    </location>
</feature>
<feature type="transmembrane region" description="Helical" evidence="2">
    <location>
        <begin position="43"/>
        <end position="61"/>
    </location>
</feature>
<keyword evidence="2" id="KW-0812">Transmembrane</keyword>